<sequence length="226" mass="24481">MSDQKSSFMVGLSRRLAAEAESPSVMSYDGWGAGMWGWGGPPLCFASPSFCCSFITEKRESGGREKSSPVRFGKCLSFLVKGGGVEGRLGTNYITLQLCVMLERVIQRAGVDWGVGEMVWGAQKGSGGVMVFSSSGKQKYCLLAQHSAVCVTESLGDLLRVPEAEPATAQTYTLKHFIYNMKMTIAQPDTLTVEENLQAIGEAHDFIIRAHGPLKHCLHGKDFACS</sequence>
<dbReference type="Proteomes" id="UP000824540">
    <property type="component" value="Unassembled WGS sequence"/>
</dbReference>
<dbReference type="AlphaFoldDB" id="A0A8T2PJC9"/>
<proteinExistence type="predicted"/>
<evidence type="ECO:0000313" key="1">
    <source>
        <dbReference type="EMBL" id="KAG9352654.1"/>
    </source>
</evidence>
<gene>
    <name evidence="1" type="ORF">JZ751_021068</name>
</gene>
<reference evidence="1" key="1">
    <citation type="thesis" date="2021" institute="BYU ScholarsArchive" country="Provo, UT, USA">
        <title>Applications of and Algorithms for Genome Assembly and Genomic Analyses with an Emphasis on Marine Teleosts.</title>
        <authorList>
            <person name="Pickett B.D."/>
        </authorList>
    </citation>
    <scope>NUCLEOTIDE SEQUENCE</scope>
    <source>
        <strain evidence="1">HI-2016</strain>
    </source>
</reference>
<name>A0A8T2PJC9_9TELE</name>
<dbReference type="EMBL" id="JAFBMS010000005">
    <property type="protein sequence ID" value="KAG9352654.1"/>
    <property type="molecule type" value="Genomic_DNA"/>
</dbReference>
<organism evidence="1 2">
    <name type="scientific">Albula glossodonta</name>
    <name type="common">roundjaw bonefish</name>
    <dbReference type="NCBI Taxonomy" id="121402"/>
    <lineage>
        <taxon>Eukaryota</taxon>
        <taxon>Metazoa</taxon>
        <taxon>Chordata</taxon>
        <taxon>Craniata</taxon>
        <taxon>Vertebrata</taxon>
        <taxon>Euteleostomi</taxon>
        <taxon>Actinopterygii</taxon>
        <taxon>Neopterygii</taxon>
        <taxon>Teleostei</taxon>
        <taxon>Albuliformes</taxon>
        <taxon>Albulidae</taxon>
        <taxon>Albula</taxon>
    </lineage>
</organism>
<keyword evidence="2" id="KW-1185">Reference proteome</keyword>
<comment type="caution">
    <text evidence="1">The sequence shown here is derived from an EMBL/GenBank/DDBJ whole genome shotgun (WGS) entry which is preliminary data.</text>
</comment>
<accession>A0A8T2PJC9</accession>
<evidence type="ECO:0000313" key="2">
    <source>
        <dbReference type="Proteomes" id="UP000824540"/>
    </source>
</evidence>
<protein>
    <submittedName>
        <fullName evidence="1">Uncharacterized protein</fullName>
    </submittedName>
</protein>